<proteinExistence type="predicted"/>
<reference evidence="4" key="1">
    <citation type="submission" date="2019-03" db="EMBL/GenBank/DDBJ databases">
        <title>Lake Tanganyika Metagenome-Assembled Genomes (MAGs).</title>
        <authorList>
            <person name="Tran P."/>
        </authorList>
    </citation>
    <scope>NUCLEOTIDE SEQUENCE</scope>
    <source>
        <strain evidence="4">K_DeepCast_65m_m2_066</strain>
    </source>
</reference>
<evidence type="ECO:0000313" key="5">
    <source>
        <dbReference type="Proteomes" id="UP000712673"/>
    </source>
</evidence>
<gene>
    <name evidence="4" type="ORF">FJZ47_09280</name>
</gene>
<dbReference type="InterPro" id="IPR051158">
    <property type="entry name" value="Metallophosphoesterase_sf"/>
</dbReference>
<dbReference type="Pfam" id="PF00149">
    <property type="entry name" value="Metallophos"/>
    <property type="match status" value="1"/>
</dbReference>
<dbReference type="GO" id="GO:0046872">
    <property type="term" value="F:metal ion binding"/>
    <property type="evidence" value="ECO:0007669"/>
    <property type="project" value="UniProtKB-KW"/>
</dbReference>
<dbReference type="Gene3D" id="3.60.21.10">
    <property type="match status" value="1"/>
</dbReference>
<dbReference type="InterPro" id="IPR029052">
    <property type="entry name" value="Metallo-depent_PP-like"/>
</dbReference>
<dbReference type="EMBL" id="VGLS01000235">
    <property type="protein sequence ID" value="MBM3223979.1"/>
    <property type="molecule type" value="Genomic_DNA"/>
</dbReference>
<dbReference type="Proteomes" id="UP000712673">
    <property type="component" value="Unassembled WGS sequence"/>
</dbReference>
<dbReference type="GO" id="GO:0009245">
    <property type="term" value="P:lipid A biosynthetic process"/>
    <property type="evidence" value="ECO:0007669"/>
    <property type="project" value="TreeGrafter"/>
</dbReference>
<dbReference type="PANTHER" id="PTHR31302">
    <property type="entry name" value="TRANSMEMBRANE PROTEIN WITH METALLOPHOSPHOESTERASE DOMAIN-RELATED"/>
    <property type="match status" value="1"/>
</dbReference>
<dbReference type="AlphaFoldDB" id="A0A938B2G3"/>
<keyword evidence="1" id="KW-0479">Metal-binding</keyword>
<dbReference type="InterPro" id="IPR004843">
    <property type="entry name" value="Calcineurin-like_PHP"/>
</dbReference>
<evidence type="ECO:0000256" key="2">
    <source>
        <dbReference type="ARBA" id="ARBA00022801"/>
    </source>
</evidence>
<comment type="caution">
    <text evidence="4">The sequence shown here is derived from an EMBL/GenBank/DDBJ whole genome shotgun (WGS) entry which is preliminary data.</text>
</comment>
<feature type="domain" description="Calcineurin-like phosphoesterase" evidence="3">
    <location>
        <begin position="123"/>
        <end position="284"/>
    </location>
</feature>
<evidence type="ECO:0000313" key="4">
    <source>
        <dbReference type="EMBL" id="MBM3223979.1"/>
    </source>
</evidence>
<accession>A0A938B2G3</accession>
<dbReference type="GO" id="GO:0016020">
    <property type="term" value="C:membrane"/>
    <property type="evidence" value="ECO:0007669"/>
    <property type="project" value="GOC"/>
</dbReference>
<keyword evidence="2" id="KW-0378">Hydrolase</keyword>
<dbReference type="PANTHER" id="PTHR31302:SF31">
    <property type="entry name" value="PHOSPHODIESTERASE YAEI"/>
    <property type="match status" value="1"/>
</dbReference>
<dbReference type="GO" id="GO:0008758">
    <property type="term" value="F:UDP-2,3-diacylglucosamine hydrolase activity"/>
    <property type="evidence" value="ECO:0007669"/>
    <property type="project" value="TreeGrafter"/>
</dbReference>
<sequence>MPFGADVFFLLEIRSSTRLRHSITLFPLCQVTMKTHSPLPNTRRAMDDLQHKRRLIEQGQLRTWTRRGRGAWTVGHVPFHRPLLQALHRIPWLRTRGEANARNAVVRTLRFTFEELPPAFCGFTILHLSDIHADGLSGLTESLSGRLQELQVDLCVLTGDYRYKISGPCDAVYPNMEKILTAINARYGIVGVLGNHDAAEKVPVLEQLGVTMLVNQSLPVQHGADTIWLVGLDDPHYYGCDDLPGALQAVPDATFKVLLVHTPELVAEAEAQGVDLYLCGHTHGGQICMPWWGPVFSGARCSRDYIRGAWSHRRMQGYTSAGVGVSVVPMRFFCPPEIVVIELCCARPHDHPLTLGPTA</sequence>
<organism evidence="4 5">
    <name type="scientific">Tectimicrobiota bacterium</name>
    <dbReference type="NCBI Taxonomy" id="2528274"/>
    <lineage>
        <taxon>Bacteria</taxon>
        <taxon>Pseudomonadati</taxon>
        <taxon>Nitrospinota/Tectimicrobiota group</taxon>
        <taxon>Candidatus Tectimicrobiota</taxon>
    </lineage>
</organism>
<dbReference type="CDD" id="cd07385">
    <property type="entry name" value="MPP_YkuE_C"/>
    <property type="match status" value="1"/>
</dbReference>
<name>A0A938B2G3_UNCTE</name>
<dbReference type="SUPFAM" id="SSF56300">
    <property type="entry name" value="Metallo-dependent phosphatases"/>
    <property type="match status" value="1"/>
</dbReference>
<evidence type="ECO:0000256" key="1">
    <source>
        <dbReference type="ARBA" id="ARBA00022723"/>
    </source>
</evidence>
<evidence type="ECO:0000259" key="3">
    <source>
        <dbReference type="Pfam" id="PF00149"/>
    </source>
</evidence>
<protein>
    <submittedName>
        <fullName evidence="4">Metallophosphoesterase</fullName>
    </submittedName>
</protein>